<dbReference type="PANTHER" id="PTHR43798:SF33">
    <property type="entry name" value="HYDROLASE, PUTATIVE (AFU_ORTHOLOGUE AFUA_2G14860)-RELATED"/>
    <property type="match status" value="1"/>
</dbReference>
<dbReference type="PANTHER" id="PTHR43798">
    <property type="entry name" value="MONOACYLGLYCEROL LIPASE"/>
    <property type="match status" value="1"/>
</dbReference>
<reference evidence="2 3" key="1">
    <citation type="submission" date="2020-08" db="EMBL/GenBank/DDBJ databases">
        <title>Sphingomonas sp. sand1-3 16S ribosomal RNA gene Genome sequencing and assembly.</title>
        <authorList>
            <person name="Kang M."/>
        </authorList>
    </citation>
    <scope>NUCLEOTIDE SEQUENCE [LARGE SCALE GENOMIC DNA]</scope>
    <source>
        <strain evidence="3">sand1-3</strain>
    </source>
</reference>
<dbReference type="AlphaFoldDB" id="A0A7G9L5K4"/>
<evidence type="ECO:0000313" key="3">
    <source>
        <dbReference type="Proteomes" id="UP000515861"/>
    </source>
</evidence>
<sequence>MISTRIGDGPPLVLVHGLGSTPRAWDPVLPGLAARHEVIRVTLPGHDGVPADPDSGTFAGLMRSLAAFIAGEELGDVPLVGSSLGARIVLDMARRGHRGATVALDPGGFWKGWERTMFKTTLTASVGLLRGLSGALGPLARSAPGRTLLLAQLSAHPWRLDGRLVAAELAAFAATPTALPLVRDLAAGPMQQGPAAPGAGPVTIGWGRHDRLCIAAQAGRARAAFPDAAFHWFDHSGHFPMWDEPDEALRLILAATDPARAA</sequence>
<keyword evidence="2" id="KW-0378">Hydrolase</keyword>
<dbReference type="Proteomes" id="UP000515861">
    <property type="component" value="Chromosome"/>
</dbReference>
<dbReference type="InterPro" id="IPR000073">
    <property type="entry name" value="AB_hydrolase_1"/>
</dbReference>
<keyword evidence="3" id="KW-1185">Reference proteome</keyword>
<dbReference type="EMBL" id="CP060697">
    <property type="protein sequence ID" value="QNM83903.1"/>
    <property type="molecule type" value="Genomic_DNA"/>
</dbReference>
<dbReference type="KEGG" id="ssau:H8M03_06235"/>
<dbReference type="Pfam" id="PF12697">
    <property type="entry name" value="Abhydrolase_6"/>
    <property type="match status" value="1"/>
</dbReference>
<name>A0A7G9L5K4_9SPHN</name>
<evidence type="ECO:0000313" key="2">
    <source>
        <dbReference type="EMBL" id="QNM83903.1"/>
    </source>
</evidence>
<dbReference type="GO" id="GO:0016787">
    <property type="term" value="F:hydrolase activity"/>
    <property type="evidence" value="ECO:0007669"/>
    <property type="project" value="UniProtKB-KW"/>
</dbReference>
<dbReference type="SUPFAM" id="SSF53474">
    <property type="entry name" value="alpha/beta-Hydrolases"/>
    <property type="match status" value="1"/>
</dbReference>
<proteinExistence type="predicted"/>
<dbReference type="Gene3D" id="3.40.50.1820">
    <property type="entry name" value="alpha/beta hydrolase"/>
    <property type="match status" value="1"/>
</dbReference>
<protein>
    <submittedName>
        <fullName evidence="2">Alpha/beta hydrolase</fullName>
    </submittedName>
</protein>
<gene>
    <name evidence="2" type="ORF">H8M03_06235</name>
</gene>
<dbReference type="InterPro" id="IPR050266">
    <property type="entry name" value="AB_hydrolase_sf"/>
</dbReference>
<feature type="domain" description="AB hydrolase-1" evidence="1">
    <location>
        <begin position="12"/>
        <end position="247"/>
    </location>
</feature>
<accession>A0A7G9L5K4</accession>
<organism evidence="2 3">
    <name type="scientific">Sphingomonas sabuli</name>
    <dbReference type="NCBI Taxonomy" id="2764186"/>
    <lineage>
        <taxon>Bacteria</taxon>
        <taxon>Pseudomonadati</taxon>
        <taxon>Pseudomonadota</taxon>
        <taxon>Alphaproteobacteria</taxon>
        <taxon>Sphingomonadales</taxon>
        <taxon>Sphingomonadaceae</taxon>
        <taxon>Sphingomonas</taxon>
    </lineage>
</organism>
<dbReference type="GO" id="GO:0016020">
    <property type="term" value="C:membrane"/>
    <property type="evidence" value="ECO:0007669"/>
    <property type="project" value="TreeGrafter"/>
</dbReference>
<dbReference type="InterPro" id="IPR029058">
    <property type="entry name" value="AB_hydrolase_fold"/>
</dbReference>
<dbReference type="RefSeq" id="WP_187480857.1">
    <property type="nucleotide sequence ID" value="NZ_CP060697.1"/>
</dbReference>
<evidence type="ECO:0000259" key="1">
    <source>
        <dbReference type="Pfam" id="PF12697"/>
    </source>
</evidence>